<keyword evidence="3" id="KW-0804">Transcription</keyword>
<keyword evidence="1" id="KW-0805">Transcription regulation</keyword>
<dbReference type="Pfam" id="PF13191">
    <property type="entry name" value="AAA_16"/>
    <property type="match status" value="1"/>
</dbReference>
<comment type="caution">
    <text evidence="5">The sequence shown here is derived from an EMBL/GenBank/DDBJ whole genome shotgun (WGS) entry which is preliminary data.</text>
</comment>
<dbReference type="GO" id="GO:0003677">
    <property type="term" value="F:DNA binding"/>
    <property type="evidence" value="ECO:0007669"/>
    <property type="project" value="UniProtKB-KW"/>
</dbReference>
<evidence type="ECO:0000256" key="1">
    <source>
        <dbReference type="ARBA" id="ARBA00023015"/>
    </source>
</evidence>
<dbReference type="InterPro" id="IPR011990">
    <property type="entry name" value="TPR-like_helical_dom_sf"/>
</dbReference>
<dbReference type="InterPro" id="IPR019734">
    <property type="entry name" value="TPR_rpt"/>
</dbReference>
<dbReference type="Gene3D" id="1.25.40.10">
    <property type="entry name" value="Tetratricopeptide repeat domain"/>
    <property type="match status" value="1"/>
</dbReference>
<dbReference type="PANTHER" id="PTHR44688">
    <property type="entry name" value="DNA-BINDING TRANSCRIPTIONAL ACTIVATOR DEVR_DOSR"/>
    <property type="match status" value="1"/>
</dbReference>
<dbReference type="RefSeq" id="WP_146881705.1">
    <property type="nucleotide sequence ID" value="NZ_BJXB01000001.1"/>
</dbReference>
<organism evidence="5 6">
    <name type="scientific">Deinococcus cellulosilyticus (strain DSM 18568 / NBRC 106333 / KACC 11606 / 5516J-15)</name>
    <dbReference type="NCBI Taxonomy" id="1223518"/>
    <lineage>
        <taxon>Bacteria</taxon>
        <taxon>Thermotogati</taxon>
        <taxon>Deinococcota</taxon>
        <taxon>Deinococci</taxon>
        <taxon>Deinococcales</taxon>
        <taxon>Deinococcaceae</taxon>
        <taxon>Deinococcus</taxon>
    </lineage>
</organism>
<keyword evidence="6" id="KW-1185">Reference proteome</keyword>
<dbReference type="CDD" id="cd06170">
    <property type="entry name" value="LuxR_C_like"/>
    <property type="match status" value="1"/>
</dbReference>
<dbReference type="OrthoDB" id="1137593at2"/>
<evidence type="ECO:0000256" key="2">
    <source>
        <dbReference type="ARBA" id="ARBA00023125"/>
    </source>
</evidence>
<dbReference type="InterPro" id="IPR027417">
    <property type="entry name" value="P-loop_NTPase"/>
</dbReference>
<evidence type="ECO:0000313" key="6">
    <source>
        <dbReference type="Proteomes" id="UP000321306"/>
    </source>
</evidence>
<dbReference type="SMART" id="SM00421">
    <property type="entry name" value="HTH_LUXR"/>
    <property type="match status" value="1"/>
</dbReference>
<dbReference type="SUPFAM" id="SSF48452">
    <property type="entry name" value="TPR-like"/>
    <property type="match status" value="1"/>
</dbReference>
<dbReference type="PROSITE" id="PS50043">
    <property type="entry name" value="HTH_LUXR_2"/>
    <property type="match status" value="1"/>
</dbReference>
<proteinExistence type="predicted"/>
<evidence type="ECO:0000313" key="5">
    <source>
        <dbReference type="EMBL" id="GEM44552.1"/>
    </source>
</evidence>
<reference evidence="5 6" key="1">
    <citation type="submission" date="2019-07" db="EMBL/GenBank/DDBJ databases">
        <title>Whole genome shotgun sequence of Deinococcus cellulosilyticus NBRC 106333.</title>
        <authorList>
            <person name="Hosoyama A."/>
            <person name="Uohara A."/>
            <person name="Ohji S."/>
            <person name="Ichikawa N."/>
        </authorList>
    </citation>
    <scope>NUCLEOTIDE SEQUENCE [LARGE SCALE GENOMIC DNA]</scope>
    <source>
        <strain evidence="5 6">NBRC 106333</strain>
    </source>
</reference>
<keyword evidence="2" id="KW-0238">DNA-binding</keyword>
<dbReference type="SUPFAM" id="SSF52540">
    <property type="entry name" value="P-loop containing nucleoside triphosphate hydrolases"/>
    <property type="match status" value="1"/>
</dbReference>
<dbReference type="PANTHER" id="PTHR44688:SF25">
    <property type="entry name" value="HTH LUXR-TYPE DOMAIN-CONTAINING PROTEIN"/>
    <property type="match status" value="1"/>
</dbReference>
<dbReference type="InterPro" id="IPR016032">
    <property type="entry name" value="Sig_transdc_resp-reg_C-effctor"/>
</dbReference>
<dbReference type="AlphaFoldDB" id="A0A511MVF1"/>
<dbReference type="InterPro" id="IPR041617">
    <property type="entry name" value="TPR_MalT"/>
</dbReference>
<dbReference type="EMBL" id="BJXB01000001">
    <property type="protein sequence ID" value="GEM44552.1"/>
    <property type="molecule type" value="Genomic_DNA"/>
</dbReference>
<dbReference type="GO" id="GO:0006355">
    <property type="term" value="P:regulation of DNA-templated transcription"/>
    <property type="evidence" value="ECO:0007669"/>
    <property type="project" value="InterPro"/>
</dbReference>
<dbReference type="InterPro" id="IPR059106">
    <property type="entry name" value="WHD_MalT"/>
</dbReference>
<dbReference type="InterPro" id="IPR000792">
    <property type="entry name" value="Tscrpt_reg_LuxR_C"/>
</dbReference>
<name>A0A511MVF1_DEIC1</name>
<dbReference type="SUPFAM" id="SSF46894">
    <property type="entry name" value="C-terminal effector domain of the bipartite response regulators"/>
    <property type="match status" value="1"/>
</dbReference>
<protein>
    <submittedName>
        <fullName evidence="5">LuxR family transcriptional regulator</fullName>
    </submittedName>
</protein>
<dbReference type="InterPro" id="IPR041664">
    <property type="entry name" value="AAA_16"/>
</dbReference>
<dbReference type="Pfam" id="PF25873">
    <property type="entry name" value="WHD_MalT"/>
    <property type="match status" value="1"/>
</dbReference>
<dbReference type="Pfam" id="PF00196">
    <property type="entry name" value="GerE"/>
    <property type="match status" value="1"/>
</dbReference>
<dbReference type="PRINTS" id="PR00038">
    <property type="entry name" value="HTHLUXR"/>
</dbReference>
<dbReference type="Proteomes" id="UP000321306">
    <property type="component" value="Unassembled WGS sequence"/>
</dbReference>
<accession>A0A511MVF1</accession>
<dbReference type="Gene3D" id="3.40.50.300">
    <property type="entry name" value="P-loop containing nucleotide triphosphate hydrolases"/>
    <property type="match status" value="1"/>
</dbReference>
<sequence>MLILNTKLHRPDPGHLQVERSRLLDKLQAGLDTGCRLTVVSASAGSGKTTLVSRWVEGCGRPVAWLSLEPADSVPNRFLTYLIAAVQTQVPDFGMSLLSVLQAPQQPVLESLLTVLVNELAALSTPLVLVLDDFHVLDDPQMDRVMDFLVKHLPANIHLVLMGREDPGFSLGRLRAQGKVSELRLADLRFTPEETGQYFRECMDLPLSAAEVTVLEERTEGWIAGLQLAALSLRGQPDLEQRVAQFSGSHRFVLDYLMEEVLQGQPEEVQQFLLQTSILERMCAPLCAAVLDMDPSSAQGMLEHLEQANLFLVPLDHERRWFRYHHLFGELLRQRLQHTRDPETAALHLRASGWFEEQNLGLEAFQHACAAQDLDRAERLVLGRTIPLHFRTAVDQVLDWMASLPASVLHQRPLLCAMHASFLLVRGQTRGVAESLEVAEKAMLQADQTPESRNMLGQLAAMRATLNLTRYRLDEVMVHADRASELLPPENLPFRSAALWARACALLEKGALNDAARTFQQALDLSESVKDVFSVILSVNGLGRVQELRHQLNVAKETYLRALHLAGEPPLPNAAETHLGLARIAFERNHLEEAWKHAHQSLVLAHQYDRQIDRFLLSEMVLIQLHLAQRDLEGAQARLLQCEQKAAEGFPHRLAELQALRVRLLLLQGKLEDAKSLADRLDHAPSQAQVALAQRKPAEALDHLAPLPGQAEVDGWTTERLRLTCLEGLALHQLGQQKAAEQALVSVLAQTAPEGSIQMFLEAGPVMLSLLRQMQGRMPAHLQPHVQQILAAAVKSSLQPAPVQQGEALFEPLSKREQQILELVAQGLSNQEIGERLFLALDTVKGHNRNIFGKLQVKSRTEALVRARALGLL</sequence>
<dbReference type="PROSITE" id="PS00622">
    <property type="entry name" value="HTH_LUXR_1"/>
    <property type="match status" value="1"/>
</dbReference>
<evidence type="ECO:0000259" key="4">
    <source>
        <dbReference type="PROSITE" id="PS50043"/>
    </source>
</evidence>
<dbReference type="Gene3D" id="1.10.10.10">
    <property type="entry name" value="Winged helix-like DNA-binding domain superfamily/Winged helix DNA-binding domain"/>
    <property type="match status" value="1"/>
</dbReference>
<feature type="domain" description="HTH luxR-type" evidence="4">
    <location>
        <begin position="806"/>
        <end position="871"/>
    </location>
</feature>
<dbReference type="InterPro" id="IPR036388">
    <property type="entry name" value="WH-like_DNA-bd_sf"/>
</dbReference>
<evidence type="ECO:0000256" key="3">
    <source>
        <dbReference type="ARBA" id="ARBA00023163"/>
    </source>
</evidence>
<gene>
    <name evidence="5" type="ORF">DC3_01870</name>
</gene>
<dbReference type="Pfam" id="PF17874">
    <property type="entry name" value="TPR_MalT"/>
    <property type="match status" value="1"/>
</dbReference>
<dbReference type="SMART" id="SM00028">
    <property type="entry name" value="TPR"/>
    <property type="match status" value="3"/>
</dbReference>